<dbReference type="EMBL" id="CACRXK020015114">
    <property type="protein sequence ID" value="CAB4027909.1"/>
    <property type="molecule type" value="Genomic_DNA"/>
</dbReference>
<organism evidence="1 2">
    <name type="scientific">Paramuricea clavata</name>
    <name type="common">Red gorgonian</name>
    <name type="synonym">Violescent sea-whip</name>
    <dbReference type="NCBI Taxonomy" id="317549"/>
    <lineage>
        <taxon>Eukaryota</taxon>
        <taxon>Metazoa</taxon>
        <taxon>Cnidaria</taxon>
        <taxon>Anthozoa</taxon>
        <taxon>Octocorallia</taxon>
        <taxon>Malacalcyonacea</taxon>
        <taxon>Plexauridae</taxon>
        <taxon>Paramuricea</taxon>
    </lineage>
</organism>
<dbReference type="OrthoDB" id="5978872at2759"/>
<reference evidence="1" key="1">
    <citation type="submission" date="2020-04" db="EMBL/GenBank/DDBJ databases">
        <authorList>
            <person name="Alioto T."/>
            <person name="Alioto T."/>
            <person name="Gomez Garrido J."/>
        </authorList>
    </citation>
    <scope>NUCLEOTIDE SEQUENCE</scope>
    <source>
        <strain evidence="1">A484AB</strain>
    </source>
</reference>
<comment type="caution">
    <text evidence="1">The sequence shown here is derived from an EMBL/GenBank/DDBJ whole genome shotgun (WGS) entry which is preliminary data.</text>
</comment>
<proteinExistence type="predicted"/>
<dbReference type="Proteomes" id="UP001152795">
    <property type="component" value="Unassembled WGS sequence"/>
</dbReference>
<dbReference type="AlphaFoldDB" id="A0A6S7L611"/>
<accession>A0A6S7L611</accession>
<gene>
    <name evidence="1" type="ORF">PACLA_8A070280</name>
</gene>
<keyword evidence="2" id="KW-1185">Reference proteome</keyword>
<name>A0A6S7L611_PARCT</name>
<protein>
    <submittedName>
        <fullName evidence="1">Uncharacterized protein</fullName>
    </submittedName>
</protein>
<evidence type="ECO:0000313" key="1">
    <source>
        <dbReference type="EMBL" id="CAB4027909.1"/>
    </source>
</evidence>
<sequence length="143" mass="16132">MSTVAKKKKIRQGHRAYASKILGNVKSVIQNYDSSNESRLRQLKISLEQRLKKLKTLDEEILEVIEDSEITSEIEESGEFTENIYGAIVEIDSVLSKSKLHQQLENNGDNLIGEAESLSQSNGSKNKHAKLPKLVLNTFYGER</sequence>
<evidence type="ECO:0000313" key="2">
    <source>
        <dbReference type="Proteomes" id="UP001152795"/>
    </source>
</evidence>